<name>A0ABS8DW05_9GAMM</name>
<dbReference type="RefSeq" id="WP_227391129.1">
    <property type="nucleotide sequence ID" value="NZ_JBHSCJ010000009.1"/>
</dbReference>
<dbReference type="Proteomes" id="UP001319882">
    <property type="component" value="Unassembled WGS sequence"/>
</dbReference>
<sequence>MTAYTNAFAAFIQGYGYGWRFSVARSEQAATSGRANVGGTTETRCPLPNEN</sequence>
<accession>A0ABS8DW05</accession>
<gene>
    <name evidence="2" type="ORF">GEV37_15200</name>
</gene>
<dbReference type="EMBL" id="WHVL01000007">
    <property type="protein sequence ID" value="MCB8890461.1"/>
    <property type="molecule type" value="Genomic_DNA"/>
</dbReference>
<feature type="compositionally biased region" description="Polar residues" evidence="1">
    <location>
        <begin position="30"/>
        <end position="43"/>
    </location>
</feature>
<organism evidence="2 3">
    <name type="scientific">Vreelandella malpeensis</name>
    <dbReference type="NCBI Taxonomy" id="1172368"/>
    <lineage>
        <taxon>Bacteria</taxon>
        <taxon>Pseudomonadati</taxon>
        <taxon>Pseudomonadota</taxon>
        <taxon>Gammaproteobacteria</taxon>
        <taxon>Oceanospirillales</taxon>
        <taxon>Halomonadaceae</taxon>
        <taxon>Vreelandella</taxon>
    </lineage>
</organism>
<feature type="region of interest" description="Disordered" evidence="1">
    <location>
        <begin position="30"/>
        <end position="51"/>
    </location>
</feature>
<comment type="caution">
    <text evidence="2">The sequence shown here is derived from an EMBL/GenBank/DDBJ whole genome shotgun (WGS) entry which is preliminary data.</text>
</comment>
<evidence type="ECO:0000313" key="2">
    <source>
        <dbReference type="EMBL" id="MCB8890461.1"/>
    </source>
</evidence>
<evidence type="ECO:0000313" key="3">
    <source>
        <dbReference type="Proteomes" id="UP001319882"/>
    </source>
</evidence>
<protein>
    <submittedName>
        <fullName evidence="2">Uncharacterized protein</fullName>
    </submittedName>
</protein>
<proteinExistence type="predicted"/>
<reference evidence="2 3" key="1">
    <citation type="journal article" date="2021" name="Sci. Rep.">
        <title>Genome analysis of a halophilic bacterium Halomonas malpeensis YU-PRIM-29(T) reveals its exopolysaccharide and pigment producing capabilities.</title>
        <authorList>
            <person name="Athmika"/>
            <person name="Ghate S.D."/>
            <person name="Arun A.B."/>
            <person name="Rao S.S."/>
            <person name="Kumar S.T.A."/>
            <person name="Kandiyil M.K."/>
            <person name="Saptami K."/>
            <person name="Rekha P.D."/>
        </authorList>
    </citation>
    <scope>NUCLEOTIDE SEQUENCE [LARGE SCALE GENOMIC DNA]</scope>
    <source>
        <strain evidence="3">prim 29</strain>
    </source>
</reference>
<keyword evidence="3" id="KW-1185">Reference proteome</keyword>
<evidence type="ECO:0000256" key="1">
    <source>
        <dbReference type="SAM" id="MobiDB-lite"/>
    </source>
</evidence>